<proteinExistence type="predicted"/>
<evidence type="ECO:0000256" key="1">
    <source>
        <dbReference type="SAM" id="MobiDB-lite"/>
    </source>
</evidence>
<name>A0A7L3RQZ8_CEPGR</name>
<feature type="region of interest" description="Disordered" evidence="1">
    <location>
        <begin position="1"/>
        <end position="350"/>
    </location>
</feature>
<feature type="compositionally biased region" description="Basic and acidic residues" evidence="1">
    <location>
        <begin position="175"/>
        <end position="185"/>
    </location>
</feature>
<feature type="compositionally biased region" description="Basic and acidic residues" evidence="1">
    <location>
        <begin position="335"/>
        <end position="350"/>
    </location>
</feature>
<feature type="compositionally biased region" description="Gly residues" evidence="1">
    <location>
        <begin position="165"/>
        <end position="174"/>
    </location>
</feature>
<feature type="non-terminal residue" evidence="2">
    <location>
        <position position="350"/>
    </location>
</feature>
<protein>
    <submittedName>
        <fullName evidence="2">GP179 protein</fullName>
    </submittedName>
</protein>
<feature type="compositionally biased region" description="Polar residues" evidence="1">
    <location>
        <begin position="271"/>
        <end position="282"/>
    </location>
</feature>
<feature type="compositionally biased region" description="Basic and acidic residues" evidence="1">
    <location>
        <begin position="217"/>
        <end position="226"/>
    </location>
</feature>
<feature type="compositionally biased region" description="Low complexity" evidence="1">
    <location>
        <begin position="123"/>
        <end position="133"/>
    </location>
</feature>
<organism evidence="2 3">
    <name type="scientific">Cepphus grylle</name>
    <name type="common">Black guillemot</name>
    <name type="synonym">Alca grylle</name>
    <dbReference type="NCBI Taxonomy" id="28697"/>
    <lineage>
        <taxon>Eukaryota</taxon>
        <taxon>Metazoa</taxon>
        <taxon>Chordata</taxon>
        <taxon>Craniata</taxon>
        <taxon>Vertebrata</taxon>
        <taxon>Euteleostomi</taxon>
        <taxon>Archelosauria</taxon>
        <taxon>Archosauria</taxon>
        <taxon>Dinosauria</taxon>
        <taxon>Saurischia</taxon>
        <taxon>Theropoda</taxon>
        <taxon>Coelurosauria</taxon>
        <taxon>Aves</taxon>
        <taxon>Neognathae</taxon>
        <taxon>Neoaves</taxon>
        <taxon>Charadriiformes</taxon>
        <taxon>Alcidae</taxon>
        <taxon>Cepphus</taxon>
    </lineage>
</organism>
<comment type="caution">
    <text evidence="2">The sequence shown here is derived from an EMBL/GenBank/DDBJ whole genome shotgun (WGS) entry which is preliminary data.</text>
</comment>
<evidence type="ECO:0000313" key="3">
    <source>
        <dbReference type="Proteomes" id="UP000578766"/>
    </source>
</evidence>
<accession>A0A7L3RQZ8</accession>
<feature type="non-terminal residue" evidence="2">
    <location>
        <position position="1"/>
    </location>
</feature>
<gene>
    <name evidence="2" type="primary">Gpr179</name>
    <name evidence="2" type="ORF">CEPGRY_R16196</name>
</gene>
<dbReference type="AlphaFoldDB" id="A0A7L3RQZ8"/>
<dbReference type="EMBL" id="VZUD01000091">
    <property type="protein sequence ID" value="NXV18297.1"/>
    <property type="molecule type" value="Genomic_DNA"/>
</dbReference>
<keyword evidence="3" id="KW-1185">Reference proteome</keyword>
<reference evidence="2 3" key="1">
    <citation type="submission" date="2019-09" db="EMBL/GenBank/DDBJ databases">
        <title>Bird 10,000 Genomes (B10K) Project - Family phase.</title>
        <authorList>
            <person name="Zhang G."/>
        </authorList>
    </citation>
    <scope>NUCLEOTIDE SEQUENCE [LARGE SCALE GENOMIC DNA]</scope>
    <source>
        <strain evidence="2">OUT-0020</strain>
        <tissue evidence="2">Liver</tissue>
    </source>
</reference>
<evidence type="ECO:0000313" key="2">
    <source>
        <dbReference type="EMBL" id="NXV18297.1"/>
    </source>
</evidence>
<sequence length="350" mass="35930">SGLAEGLEVGSRSVRPQDHAEVEQPSPKPTAGSPRPSTAGTQRAAAERPGPEVCPQGAPRVSAGKAALLRQEAVAPWEDGGVPPGRESPAKALGKGGSRLAAPRSGGTQRVPAKSQSAEMVPAAAGKARSAAAEVCPGETRADSRIKIQVCPWEENGSERWGPGRAPGKGGSEGHGGHPGEELGKAKPPAKTPALPKAASEKADSAEGGTAEVCPWESREGGRSVRAEICPWDVEGAPPEGNQRGSPGPGEGAEQPGSGLLAKHPALPKTSPKQAGTTSSKKANICPWEEEDEPLPKTEICPWEEPAAPSGEERPRRDTHGTSKGENKPGLGELEDIKAKLAEAGGRRPE</sequence>
<feature type="compositionally biased region" description="Low complexity" evidence="1">
    <location>
        <begin position="186"/>
        <end position="198"/>
    </location>
</feature>
<feature type="compositionally biased region" description="Basic and acidic residues" evidence="1">
    <location>
        <begin position="311"/>
        <end position="327"/>
    </location>
</feature>
<dbReference type="Proteomes" id="UP000578766">
    <property type="component" value="Unassembled WGS sequence"/>
</dbReference>